<keyword evidence="2" id="KW-0732">Signal</keyword>
<protein>
    <submittedName>
        <fullName evidence="3">Uncharacterized protein</fullName>
    </submittedName>
</protein>
<accession>A0A515D4K9</accession>
<keyword evidence="1" id="KW-0175">Coiled coil</keyword>
<dbReference type="EMBL" id="CP033893">
    <property type="protein sequence ID" value="QDL35345.1"/>
    <property type="molecule type" value="Genomic_DNA"/>
</dbReference>
<name>A0A515D4K9_SERLI</name>
<evidence type="ECO:0000256" key="2">
    <source>
        <dbReference type="SAM" id="SignalP"/>
    </source>
</evidence>
<feature type="signal peptide" evidence="2">
    <location>
        <begin position="1"/>
        <end position="19"/>
    </location>
</feature>
<evidence type="ECO:0000313" key="4">
    <source>
        <dbReference type="Proteomes" id="UP000317572"/>
    </source>
</evidence>
<proteinExistence type="predicted"/>
<reference evidence="3 4" key="1">
    <citation type="submission" date="2018-11" db="EMBL/GenBank/DDBJ databases">
        <title>The first complete genome of Serratia liquefaciens isolated from metalophyte plant revel distinctness adaptive mechanisms in an extreme habitat.</title>
        <authorList>
            <person name="Caneschi W.L."/>
            <person name="Sanchez A.B."/>
            <person name="Felestrino E.B."/>
            <person name="Assis R.A.B."/>
            <person name="Lemes C.G.C."/>
            <person name="Cordeiro I.F."/>
            <person name="Fonseca N.P."/>
            <person name="Villa M."/>
            <person name="Vieira I.T."/>
            <person name="Moraes L.A."/>
            <person name="Kamino L.H.Y."/>
            <person name="do Carmo F."/>
            <person name="Garcia C.M."/>
            <person name="Almeida N.F."/>
            <person name="Silva R.S."/>
            <person name="Ferro J.A."/>
            <person name="Ferro M.I.T."/>
            <person name="Varani A.M."/>
            <person name="Ferreira R.M."/>
            <person name="dos Santos V.L."/>
            <person name="Silva U.C."/>
            <person name="Setubal J.C."/>
            <person name="Moreira L.M."/>
        </authorList>
    </citation>
    <scope>NUCLEOTIDE SEQUENCE [LARGE SCALE GENOMIC DNA]</scope>
    <source>
        <strain evidence="3 4">FG3</strain>
    </source>
</reference>
<dbReference type="AlphaFoldDB" id="A0A515D4K9"/>
<organism evidence="3 4">
    <name type="scientific">Serratia liquefaciens</name>
    <dbReference type="NCBI Taxonomy" id="614"/>
    <lineage>
        <taxon>Bacteria</taxon>
        <taxon>Pseudomonadati</taxon>
        <taxon>Pseudomonadota</taxon>
        <taxon>Gammaproteobacteria</taxon>
        <taxon>Enterobacterales</taxon>
        <taxon>Yersiniaceae</taxon>
        <taxon>Serratia</taxon>
    </lineage>
</organism>
<gene>
    <name evidence="3" type="ORF">EGO53_02745</name>
</gene>
<sequence>MMKWLIVFAYLSVPLSANSAVFGGSNLGFSGYPEFSEFPPSPPYGDDRYAWDNYKREVEDYVNKAKQYVDDANSDIERVNEAKAEAIRKANEAVEEYNRKARGY</sequence>
<evidence type="ECO:0000313" key="3">
    <source>
        <dbReference type="EMBL" id="QDL35345.1"/>
    </source>
</evidence>
<feature type="coiled-coil region" evidence="1">
    <location>
        <begin position="62"/>
        <end position="100"/>
    </location>
</feature>
<dbReference type="Proteomes" id="UP000317572">
    <property type="component" value="Chromosome"/>
</dbReference>
<feature type="chain" id="PRO_5022130302" evidence="2">
    <location>
        <begin position="20"/>
        <end position="104"/>
    </location>
</feature>
<evidence type="ECO:0000256" key="1">
    <source>
        <dbReference type="SAM" id="Coils"/>
    </source>
</evidence>